<dbReference type="PROSITE" id="PS50011">
    <property type="entry name" value="PROTEIN_KINASE_DOM"/>
    <property type="match status" value="1"/>
</dbReference>
<dbReference type="PANTHER" id="PTHR44329">
    <property type="entry name" value="SERINE/THREONINE-PROTEIN KINASE TNNI3K-RELATED"/>
    <property type="match status" value="1"/>
</dbReference>
<dbReference type="InterPro" id="IPR011009">
    <property type="entry name" value="Kinase-like_dom_sf"/>
</dbReference>
<sequence>MNRPKLPTLFHKGCADSPLRRTHSSSHKKWAWVGNFIRFRFISRKDAKRMEDKKRTEESQTMFVPTACQSLSESTEFTTPTAPDLTDIEERSPTRTIDSLEKSPVVSGSALTIEKEPLAEIPPTSVNSYSNTIPATPFSDAKSAEDDLSKSNISAANGISREMSASEVISLLVEHGCLDITSALQIPAFKEHPVSHGGFGDIFYGELSNGKRVAVKALRISAGGLAGSPTHFRQAARELHIWSKCNHPNVMPLLGLAVFRGRIGMVSPWLSNGNLPNYLETARGVNRHQLCVEICEGLSYLHEIGIVHGDMKGANVLISEKGTPVLIDFGNSTLREQTLKFTQPRSNSGLTVRWSALELLKGISTHNEASDVYALGMTIYEVIAVMEQRLPRRPVTLPIGQKYGEEVWNLLISCWSPEPSGRPQAKEIVAAMRELVSI</sequence>
<proteinExistence type="predicted"/>
<dbReference type="InterPro" id="IPR051681">
    <property type="entry name" value="Ser/Thr_Kinases-Pseudokinases"/>
</dbReference>
<dbReference type="Pfam" id="PF07714">
    <property type="entry name" value="PK_Tyr_Ser-Thr"/>
    <property type="match status" value="1"/>
</dbReference>
<feature type="region of interest" description="Disordered" evidence="1">
    <location>
        <begin position="69"/>
        <end position="103"/>
    </location>
</feature>
<dbReference type="InterPro" id="IPR001245">
    <property type="entry name" value="Ser-Thr/Tyr_kinase_cat_dom"/>
</dbReference>
<dbReference type="InterPro" id="IPR008271">
    <property type="entry name" value="Ser/Thr_kinase_AS"/>
</dbReference>
<dbReference type="SMART" id="SM00220">
    <property type="entry name" value="S_TKc"/>
    <property type="match status" value="1"/>
</dbReference>
<dbReference type="AlphaFoldDB" id="A0A8H2Y1H5"/>
<accession>A0A8H2Y1H5</accession>
<feature type="domain" description="Protein kinase" evidence="2">
    <location>
        <begin position="188"/>
        <end position="436"/>
    </location>
</feature>
<evidence type="ECO:0000313" key="3">
    <source>
        <dbReference type="EMBL" id="CAE6440078.1"/>
    </source>
</evidence>
<dbReference type="EMBL" id="CAJMWS010000385">
    <property type="protein sequence ID" value="CAE6440078.1"/>
    <property type="molecule type" value="Genomic_DNA"/>
</dbReference>
<evidence type="ECO:0000259" key="2">
    <source>
        <dbReference type="PROSITE" id="PS50011"/>
    </source>
</evidence>
<gene>
    <name evidence="3" type="ORF">RDB_LOCUS128035</name>
</gene>
<dbReference type="PROSITE" id="PS00108">
    <property type="entry name" value="PROTEIN_KINASE_ST"/>
    <property type="match status" value="1"/>
</dbReference>
<dbReference type="GO" id="GO:0004674">
    <property type="term" value="F:protein serine/threonine kinase activity"/>
    <property type="evidence" value="ECO:0007669"/>
    <property type="project" value="TreeGrafter"/>
</dbReference>
<name>A0A8H2Y1H5_9AGAM</name>
<reference evidence="3" key="1">
    <citation type="submission" date="2021-01" db="EMBL/GenBank/DDBJ databases">
        <authorList>
            <person name="Kaushik A."/>
        </authorList>
    </citation>
    <scope>NUCLEOTIDE SEQUENCE</scope>
    <source>
        <strain evidence="3">AG1-1C</strain>
    </source>
</reference>
<evidence type="ECO:0000256" key="1">
    <source>
        <dbReference type="SAM" id="MobiDB-lite"/>
    </source>
</evidence>
<feature type="compositionally biased region" description="Basic and acidic residues" evidence="1">
    <location>
        <begin position="88"/>
        <end position="101"/>
    </location>
</feature>
<evidence type="ECO:0000313" key="4">
    <source>
        <dbReference type="Proteomes" id="UP000663846"/>
    </source>
</evidence>
<dbReference type="GO" id="GO:0005524">
    <property type="term" value="F:ATP binding"/>
    <property type="evidence" value="ECO:0007669"/>
    <property type="project" value="InterPro"/>
</dbReference>
<dbReference type="Proteomes" id="UP000663846">
    <property type="component" value="Unassembled WGS sequence"/>
</dbReference>
<organism evidence="3 4">
    <name type="scientific">Rhizoctonia solani</name>
    <dbReference type="NCBI Taxonomy" id="456999"/>
    <lineage>
        <taxon>Eukaryota</taxon>
        <taxon>Fungi</taxon>
        <taxon>Dikarya</taxon>
        <taxon>Basidiomycota</taxon>
        <taxon>Agaricomycotina</taxon>
        <taxon>Agaricomycetes</taxon>
        <taxon>Cantharellales</taxon>
        <taxon>Ceratobasidiaceae</taxon>
        <taxon>Rhizoctonia</taxon>
    </lineage>
</organism>
<dbReference type="PANTHER" id="PTHR44329:SF214">
    <property type="entry name" value="PROTEIN KINASE DOMAIN-CONTAINING PROTEIN"/>
    <property type="match status" value="1"/>
</dbReference>
<dbReference type="Gene3D" id="1.10.510.10">
    <property type="entry name" value="Transferase(Phosphotransferase) domain 1"/>
    <property type="match status" value="1"/>
</dbReference>
<feature type="compositionally biased region" description="Polar residues" evidence="1">
    <location>
        <begin position="69"/>
        <end position="81"/>
    </location>
</feature>
<comment type="caution">
    <text evidence="3">The sequence shown here is derived from an EMBL/GenBank/DDBJ whole genome shotgun (WGS) entry which is preliminary data.</text>
</comment>
<dbReference type="InterPro" id="IPR000719">
    <property type="entry name" value="Prot_kinase_dom"/>
</dbReference>
<protein>
    <recommendedName>
        <fullName evidence="2">Protein kinase domain-containing protein</fullName>
    </recommendedName>
</protein>
<dbReference type="SUPFAM" id="SSF56112">
    <property type="entry name" value="Protein kinase-like (PK-like)"/>
    <property type="match status" value="1"/>
</dbReference>